<dbReference type="HAMAP" id="MF_00226_B">
    <property type="entry name" value="CinA_B"/>
    <property type="match status" value="1"/>
</dbReference>
<dbReference type="SUPFAM" id="SSF53218">
    <property type="entry name" value="Molybdenum cofactor biosynthesis proteins"/>
    <property type="match status" value="1"/>
</dbReference>
<dbReference type="Pfam" id="PF18146">
    <property type="entry name" value="CinA_KH"/>
    <property type="match status" value="1"/>
</dbReference>
<dbReference type="InterPro" id="IPR008136">
    <property type="entry name" value="CinA_C"/>
</dbReference>
<dbReference type="Pfam" id="PF00994">
    <property type="entry name" value="MoCF_biosynth"/>
    <property type="match status" value="1"/>
</dbReference>
<dbReference type="RefSeq" id="WP_323305351.1">
    <property type="nucleotide sequence ID" value="NZ_JAYGHX010000004.1"/>
</dbReference>
<dbReference type="Gene3D" id="3.40.980.10">
    <property type="entry name" value="MoaB/Mog-like domain"/>
    <property type="match status" value="1"/>
</dbReference>
<feature type="domain" description="MoaB/Mog" evidence="2">
    <location>
        <begin position="11"/>
        <end position="179"/>
    </location>
</feature>
<comment type="caution">
    <text evidence="3">The sequence shown here is derived from an EMBL/GenBank/DDBJ whole genome shotgun (WGS) entry which is preliminary data.</text>
</comment>
<reference evidence="3 4" key="1">
    <citation type="submission" date="2023-12" db="EMBL/GenBank/DDBJ databases">
        <title>Baltic Sea Cyanobacteria.</title>
        <authorList>
            <person name="Delbaje E."/>
            <person name="Fewer D.P."/>
            <person name="Shishido T.K."/>
        </authorList>
    </citation>
    <scope>NUCLEOTIDE SEQUENCE [LARGE SCALE GENOMIC DNA]</scope>
    <source>
        <strain evidence="3 4">UHCC 0139</strain>
    </source>
</reference>
<evidence type="ECO:0000256" key="1">
    <source>
        <dbReference type="HAMAP-Rule" id="MF_00226"/>
    </source>
</evidence>
<dbReference type="PANTHER" id="PTHR13939">
    <property type="entry name" value="NICOTINAMIDE-NUCLEOTIDE AMIDOHYDROLASE PNCC"/>
    <property type="match status" value="1"/>
</dbReference>
<dbReference type="Pfam" id="PF02464">
    <property type="entry name" value="CinA"/>
    <property type="match status" value="1"/>
</dbReference>
<dbReference type="Gene3D" id="3.30.70.2860">
    <property type="match status" value="1"/>
</dbReference>
<dbReference type="NCBIfam" id="TIGR00200">
    <property type="entry name" value="cinA_nterm"/>
    <property type="match status" value="1"/>
</dbReference>
<dbReference type="SUPFAM" id="SSF142433">
    <property type="entry name" value="CinA-like"/>
    <property type="match status" value="1"/>
</dbReference>
<accession>A0ABU5RUB1</accession>
<dbReference type="InterPro" id="IPR001453">
    <property type="entry name" value="MoaB/Mog_dom"/>
</dbReference>
<evidence type="ECO:0000259" key="2">
    <source>
        <dbReference type="SMART" id="SM00852"/>
    </source>
</evidence>
<dbReference type="InterPro" id="IPR036653">
    <property type="entry name" value="CinA-like_C"/>
</dbReference>
<dbReference type="PANTHER" id="PTHR13939:SF0">
    <property type="entry name" value="NMN AMIDOHYDROLASE-LIKE PROTEIN YFAY"/>
    <property type="match status" value="1"/>
</dbReference>
<organism evidence="3 4">
    <name type="scientific">Cyanobium gracile UHCC 0139</name>
    <dbReference type="NCBI Taxonomy" id="3110308"/>
    <lineage>
        <taxon>Bacteria</taxon>
        <taxon>Bacillati</taxon>
        <taxon>Cyanobacteriota</taxon>
        <taxon>Cyanophyceae</taxon>
        <taxon>Synechococcales</taxon>
        <taxon>Prochlorococcaceae</taxon>
        <taxon>Cyanobium</taxon>
    </lineage>
</organism>
<protein>
    <recommendedName>
        <fullName evidence="1">CinA-like protein</fullName>
    </recommendedName>
</protein>
<dbReference type="InterPro" id="IPR041424">
    <property type="entry name" value="CinA_KH"/>
</dbReference>
<gene>
    <name evidence="3" type="ORF">VB738_08590</name>
</gene>
<proteinExistence type="inferred from homology"/>
<dbReference type="Gene3D" id="3.90.950.20">
    <property type="entry name" value="CinA-like"/>
    <property type="match status" value="1"/>
</dbReference>
<dbReference type="InterPro" id="IPR050101">
    <property type="entry name" value="CinA"/>
</dbReference>
<dbReference type="PIRSF" id="PIRSF006728">
    <property type="entry name" value="CinA"/>
    <property type="match status" value="1"/>
</dbReference>
<dbReference type="NCBIfam" id="TIGR00199">
    <property type="entry name" value="PncC_domain"/>
    <property type="match status" value="1"/>
</dbReference>
<keyword evidence="4" id="KW-1185">Reference proteome</keyword>
<dbReference type="CDD" id="cd00885">
    <property type="entry name" value="cinA"/>
    <property type="match status" value="1"/>
</dbReference>
<dbReference type="Proteomes" id="UP001304461">
    <property type="component" value="Unassembled WGS sequence"/>
</dbReference>
<dbReference type="SMART" id="SM00852">
    <property type="entry name" value="MoCF_biosynth"/>
    <property type="match status" value="1"/>
</dbReference>
<dbReference type="EMBL" id="JAYGHX010000004">
    <property type="protein sequence ID" value="MEA5391316.1"/>
    <property type="molecule type" value="Genomic_DNA"/>
</dbReference>
<dbReference type="InterPro" id="IPR008135">
    <property type="entry name" value="Competence-induced_CinA"/>
</dbReference>
<dbReference type="InterPro" id="IPR036425">
    <property type="entry name" value="MoaB/Mog-like_dom_sf"/>
</dbReference>
<name>A0ABU5RUB1_9CYAN</name>
<sequence length="424" mass="43326">MSGAPGGAGVEVLCIGTELLLGNIVNGNARWLAEQLAALGVVHHRQQVVGDNRERLIEAVRQAAGRCQVLVTTGGLGPTPDDLTTEAIAAAFGAELVEHGEIWAAIQARITARGRIVAPSNRKQALLPRGAAVLPNPTGTAPGMIWTPLPGFTVLTFPGVPSELRAMWEATAAPWLREAGLAGGVFASRMLRFWGVAESDLAERVHDLLALENPTVAPYAGAGEVKLRVTARAGDAAAAAALLAPVEEELRRRTGTSCFGADGDSLASVVLAALRRRGETLAVAESCTGGGLGAALVAVPGASEVFLGGVIAYANAVKRDLLGVPAELLEAHGAVSDPVAEAMAAGARRLTGATWAVAVTGIAGPAGGTAGKPVGLVHIAVAGPDGCRSEAVRFGSGRERGWIQTLTVGESLNRLRLRLNTGAI</sequence>
<dbReference type="NCBIfam" id="NF001813">
    <property type="entry name" value="PRK00549.1"/>
    <property type="match status" value="1"/>
</dbReference>
<evidence type="ECO:0000313" key="4">
    <source>
        <dbReference type="Proteomes" id="UP001304461"/>
    </source>
</evidence>
<evidence type="ECO:0000313" key="3">
    <source>
        <dbReference type="EMBL" id="MEA5391316.1"/>
    </source>
</evidence>
<comment type="similarity">
    <text evidence="1">Belongs to the CinA family.</text>
</comment>